<dbReference type="PROSITE" id="PS51123">
    <property type="entry name" value="OMPA_2"/>
    <property type="match status" value="1"/>
</dbReference>
<reference evidence="7 8" key="1">
    <citation type="submission" date="2021-08" db="EMBL/GenBank/DDBJ databases">
        <title>Comparative Genomics Analysis of the Genus Qipengyuania Reveals Extensive Genetic Diversity and Metabolic Versatility, Including the Description of Fifteen Novel Species.</title>
        <authorList>
            <person name="Liu Y."/>
        </authorList>
    </citation>
    <scope>NUCLEOTIDE SEQUENCE [LARGE SCALE GENOMIC DNA]</scope>
    <source>
        <strain evidence="7 8">GH25</strain>
    </source>
</reference>
<feature type="chain" id="PRO_5045482704" evidence="5">
    <location>
        <begin position="28"/>
        <end position="301"/>
    </location>
</feature>
<dbReference type="InterPro" id="IPR006665">
    <property type="entry name" value="OmpA-like"/>
</dbReference>
<keyword evidence="8" id="KW-1185">Reference proteome</keyword>
<dbReference type="Pfam" id="PF00691">
    <property type="entry name" value="OmpA"/>
    <property type="match status" value="1"/>
</dbReference>
<dbReference type="InterPro" id="IPR006664">
    <property type="entry name" value="OMP_bac"/>
</dbReference>
<evidence type="ECO:0000256" key="2">
    <source>
        <dbReference type="ARBA" id="ARBA00023136"/>
    </source>
</evidence>
<protein>
    <submittedName>
        <fullName evidence="7">OmpA family protein</fullName>
    </submittedName>
</protein>
<evidence type="ECO:0000256" key="1">
    <source>
        <dbReference type="ARBA" id="ARBA00004442"/>
    </source>
</evidence>
<evidence type="ECO:0000256" key="4">
    <source>
        <dbReference type="PROSITE-ProRule" id="PRU00473"/>
    </source>
</evidence>
<feature type="domain" description="OmpA-like" evidence="6">
    <location>
        <begin position="173"/>
        <end position="292"/>
    </location>
</feature>
<dbReference type="PRINTS" id="PR01021">
    <property type="entry name" value="OMPADOMAIN"/>
</dbReference>
<dbReference type="Proteomes" id="UP000776651">
    <property type="component" value="Unassembled WGS sequence"/>
</dbReference>
<evidence type="ECO:0000256" key="5">
    <source>
        <dbReference type="SAM" id="SignalP"/>
    </source>
</evidence>
<accession>A0ABS7JE31</accession>
<keyword evidence="5" id="KW-0732">Signal</keyword>
<feature type="signal peptide" evidence="5">
    <location>
        <begin position="1"/>
        <end position="27"/>
    </location>
</feature>
<evidence type="ECO:0000259" key="6">
    <source>
        <dbReference type="PROSITE" id="PS51123"/>
    </source>
</evidence>
<dbReference type="Gene3D" id="3.30.1330.60">
    <property type="entry name" value="OmpA-like domain"/>
    <property type="match status" value="1"/>
</dbReference>
<dbReference type="PANTHER" id="PTHR30329:SF21">
    <property type="entry name" value="LIPOPROTEIN YIAD-RELATED"/>
    <property type="match status" value="1"/>
</dbReference>
<evidence type="ECO:0000313" key="7">
    <source>
        <dbReference type="EMBL" id="MBX7488292.1"/>
    </source>
</evidence>
<comment type="subcellular location">
    <subcellularLocation>
        <location evidence="1">Cell outer membrane</location>
    </subcellularLocation>
</comment>
<dbReference type="CDD" id="cd07185">
    <property type="entry name" value="OmpA_C-like"/>
    <property type="match status" value="1"/>
</dbReference>
<dbReference type="EMBL" id="JAIGNQ010000002">
    <property type="protein sequence ID" value="MBX7488292.1"/>
    <property type="molecule type" value="Genomic_DNA"/>
</dbReference>
<keyword evidence="3" id="KW-0998">Cell outer membrane</keyword>
<evidence type="ECO:0000256" key="3">
    <source>
        <dbReference type="ARBA" id="ARBA00023237"/>
    </source>
</evidence>
<dbReference type="InterPro" id="IPR050330">
    <property type="entry name" value="Bact_OuterMem_StrucFunc"/>
</dbReference>
<gene>
    <name evidence="7" type="ORF">K3177_07175</name>
</gene>
<proteinExistence type="predicted"/>
<evidence type="ECO:0000313" key="8">
    <source>
        <dbReference type="Proteomes" id="UP000776651"/>
    </source>
</evidence>
<dbReference type="RefSeq" id="WP_221597713.1">
    <property type="nucleotide sequence ID" value="NZ_JAIGNQ010000002.1"/>
</dbReference>
<organism evidence="7 8">
    <name type="scientific">Qipengyuania pacifica</name>
    <dbReference type="NCBI Taxonomy" id="2860199"/>
    <lineage>
        <taxon>Bacteria</taxon>
        <taxon>Pseudomonadati</taxon>
        <taxon>Pseudomonadota</taxon>
        <taxon>Alphaproteobacteria</taxon>
        <taxon>Sphingomonadales</taxon>
        <taxon>Erythrobacteraceae</taxon>
        <taxon>Qipengyuania</taxon>
    </lineage>
</organism>
<keyword evidence="2 4" id="KW-0472">Membrane</keyword>
<dbReference type="InterPro" id="IPR036737">
    <property type="entry name" value="OmpA-like_sf"/>
</dbReference>
<dbReference type="SUPFAM" id="SSF103088">
    <property type="entry name" value="OmpA-like"/>
    <property type="match status" value="1"/>
</dbReference>
<dbReference type="PANTHER" id="PTHR30329">
    <property type="entry name" value="STATOR ELEMENT OF FLAGELLAR MOTOR COMPLEX"/>
    <property type="match status" value="1"/>
</dbReference>
<sequence>MTAISKSSKTLAIIAALTLPVTGSVYAQEIAPQDGQDGEVLTTVTGTTPSDLSGMPDGPTVEGVISARTDDKMQVTTVDGARTIVAISPATEIRSSGGFLGLNKDTLPPADLLNGLPVEVQTVEWANRGLIATKVALKSKDLKTARMIHNGTDQRFASNEAATEALRGRVANIDEYNVKGVTNVYFDTGKYTLSDSARAELCQAAGQADATSNALLLVVGYTDSTGDYEFNQELSEKRAARVVNFLQQECKWAPYRMMTPTGMAEADPAADNTTEAGKAQNRRVAVNILVSKSVDGMGSGF</sequence>
<comment type="caution">
    <text evidence="7">The sequence shown here is derived from an EMBL/GenBank/DDBJ whole genome shotgun (WGS) entry which is preliminary data.</text>
</comment>
<name>A0ABS7JE31_9SPHN</name>